<dbReference type="RefSeq" id="WP_108857537.1">
    <property type="nucleotide sequence ID" value="NZ_OMOI01000002.1"/>
</dbReference>
<evidence type="ECO:0000313" key="1">
    <source>
        <dbReference type="EMBL" id="SPF78524.1"/>
    </source>
</evidence>
<keyword evidence="2" id="KW-1185">Reference proteome</keyword>
<reference evidence="1 2" key="1">
    <citation type="submission" date="2018-03" db="EMBL/GenBank/DDBJ databases">
        <authorList>
            <person name="Keele B.F."/>
        </authorList>
    </citation>
    <scope>NUCLEOTIDE SEQUENCE [LARGE SCALE GENOMIC DNA]</scope>
    <source>
        <strain evidence="1 2">CECT 8811</strain>
    </source>
</reference>
<proteinExistence type="predicted"/>
<accession>A0A2R8ARN3</accession>
<name>A0A2R8ARN3_9RHOB</name>
<protein>
    <submittedName>
        <fullName evidence="1">Uncharacterized protein</fullName>
    </submittedName>
</protein>
<sequence>MKLVYAILGGVTLYLILLVILARTVDDVDWVADTLNRIDKPHIAFVKGDSISFGDLEINGAILDSKSLFSEHIPSDPEDFGFVDVWVFLPSSFDEIATNDIARGLGIDVSNVSKNRPGALVHIERENYIVSWSLVPIWFERKRIILTDEAYFNLFRQDCAREVFYRAVLNKTDKDFEDACRKL</sequence>
<evidence type="ECO:0000313" key="2">
    <source>
        <dbReference type="Proteomes" id="UP000244911"/>
    </source>
</evidence>
<dbReference type="AlphaFoldDB" id="A0A2R8ARN3"/>
<organism evidence="1 2">
    <name type="scientific">Aliiroseovarius pelagivivens</name>
    <dbReference type="NCBI Taxonomy" id="1639690"/>
    <lineage>
        <taxon>Bacteria</taxon>
        <taxon>Pseudomonadati</taxon>
        <taxon>Pseudomonadota</taxon>
        <taxon>Alphaproteobacteria</taxon>
        <taxon>Rhodobacterales</taxon>
        <taxon>Paracoccaceae</taxon>
        <taxon>Aliiroseovarius</taxon>
    </lineage>
</organism>
<dbReference type="Proteomes" id="UP000244911">
    <property type="component" value="Unassembled WGS sequence"/>
</dbReference>
<gene>
    <name evidence="1" type="ORF">ALP8811_02451</name>
</gene>
<dbReference type="EMBL" id="OMOI01000002">
    <property type="protein sequence ID" value="SPF78524.1"/>
    <property type="molecule type" value="Genomic_DNA"/>
</dbReference>